<dbReference type="Gene3D" id="3.90.550.10">
    <property type="entry name" value="Spore Coat Polysaccharide Biosynthesis Protein SpsA, Chain A"/>
    <property type="match status" value="1"/>
</dbReference>
<evidence type="ECO:0000256" key="6">
    <source>
        <dbReference type="ARBA" id="ARBA00023056"/>
    </source>
</evidence>
<evidence type="ECO:0000256" key="3">
    <source>
        <dbReference type="ARBA" id="ARBA00022490"/>
    </source>
</evidence>
<dbReference type="GO" id="GO:0008466">
    <property type="term" value="F:glycogenin glucosyltransferase activity"/>
    <property type="evidence" value="ECO:0007669"/>
    <property type="project" value="UniProtKB-EC"/>
</dbReference>
<comment type="catalytic activity">
    <reaction evidence="11">
        <text>[1,4-alpha-D-glucosyl](n)-L-tyrosyl-[glycogenin] + UDP-alpha-D-glucose = [1,4-alpha-D-glucosyl](n+1)-L-tyrosyl-[glycogenin] + UDP + H(+)</text>
        <dbReference type="Rhea" id="RHEA:56560"/>
        <dbReference type="Rhea" id="RHEA-COMP:14606"/>
        <dbReference type="Rhea" id="RHEA-COMP:14607"/>
        <dbReference type="ChEBI" id="CHEBI:15378"/>
        <dbReference type="ChEBI" id="CHEBI:58223"/>
        <dbReference type="ChEBI" id="CHEBI:58885"/>
        <dbReference type="ChEBI" id="CHEBI:140574"/>
        <dbReference type="EC" id="2.4.1.186"/>
    </reaction>
</comment>
<dbReference type="EC" id="2.4.1.186" evidence="10"/>
<dbReference type="InterPro" id="IPR002495">
    <property type="entry name" value="Glyco_trans_8"/>
</dbReference>
<dbReference type="InterPro" id="IPR050587">
    <property type="entry name" value="GNT1/Glycosyltrans_8"/>
</dbReference>
<dbReference type="InterPro" id="IPR029044">
    <property type="entry name" value="Nucleotide-diphossugar_trans"/>
</dbReference>
<accession>A0A8J4Y0V3</accession>
<gene>
    <name evidence="14" type="primary">GYG1</name>
    <name evidence="14" type="ORF">GWK47_053248</name>
</gene>
<dbReference type="GO" id="GO:0046872">
    <property type="term" value="F:metal ion binding"/>
    <property type="evidence" value="ECO:0007669"/>
    <property type="project" value="UniProtKB-KW"/>
</dbReference>
<dbReference type="GO" id="GO:0005978">
    <property type="term" value="P:glycogen biosynthetic process"/>
    <property type="evidence" value="ECO:0007669"/>
    <property type="project" value="UniProtKB-KW"/>
</dbReference>
<comment type="subcellular location">
    <subcellularLocation>
        <location evidence="2">Cytoplasm</location>
    </subcellularLocation>
</comment>
<evidence type="ECO:0000256" key="2">
    <source>
        <dbReference type="ARBA" id="ARBA00004496"/>
    </source>
</evidence>
<evidence type="ECO:0000256" key="12">
    <source>
        <dbReference type="ARBA" id="ARBA00052293"/>
    </source>
</evidence>
<organism evidence="14 15">
    <name type="scientific">Chionoecetes opilio</name>
    <name type="common">Atlantic snow crab</name>
    <name type="synonym">Cancer opilio</name>
    <dbReference type="NCBI Taxonomy" id="41210"/>
    <lineage>
        <taxon>Eukaryota</taxon>
        <taxon>Metazoa</taxon>
        <taxon>Ecdysozoa</taxon>
        <taxon>Arthropoda</taxon>
        <taxon>Crustacea</taxon>
        <taxon>Multicrustacea</taxon>
        <taxon>Malacostraca</taxon>
        <taxon>Eumalacostraca</taxon>
        <taxon>Eucarida</taxon>
        <taxon>Decapoda</taxon>
        <taxon>Pleocyemata</taxon>
        <taxon>Brachyura</taxon>
        <taxon>Eubrachyura</taxon>
        <taxon>Majoidea</taxon>
        <taxon>Majidae</taxon>
        <taxon>Chionoecetes</taxon>
    </lineage>
</organism>
<keyword evidence="4" id="KW-0808">Transferase</keyword>
<dbReference type="OrthoDB" id="2014201at2759"/>
<comment type="function">
    <text evidence="13">Self-glucosylating initiator of glycogen synthesis. It catalyzes the formation of a short alpha (1,4)-glucosyl chain covalently attached via a glucose 1-O-tyrosyl linkage to internal tyrosine residues and these chains act as primers for the elongation reaction catalyzed by glycogen synthase.</text>
</comment>
<dbReference type="SUPFAM" id="SSF53448">
    <property type="entry name" value="Nucleotide-diphospho-sugar transferases"/>
    <property type="match status" value="1"/>
</dbReference>
<evidence type="ECO:0000256" key="5">
    <source>
        <dbReference type="ARBA" id="ARBA00022723"/>
    </source>
</evidence>
<dbReference type="Pfam" id="PF01501">
    <property type="entry name" value="Glyco_transf_8"/>
    <property type="match status" value="2"/>
</dbReference>
<comment type="similarity">
    <text evidence="9">Belongs to the glycosyltransferase 8 family. Glycogenin subfamily.</text>
</comment>
<evidence type="ECO:0000256" key="13">
    <source>
        <dbReference type="ARBA" id="ARBA00057883"/>
    </source>
</evidence>
<dbReference type="CDD" id="cd02537">
    <property type="entry name" value="GT8_Glycogenin"/>
    <property type="match status" value="1"/>
</dbReference>
<keyword evidence="6" id="KW-0320">Glycogen biosynthesis</keyword>
<comment type="caution">
    <text evidence="14">The sequence shown here is derived from an EMBL/GenBank/DDBJ whole genome shotgun (WGS) entry which is preliminary data.</text>
</comment>
<dbReference type="EMBL" id="JACEEZ010016740">
    <property type="protein sequence ID" value="KAG0718042.1"/>
    <property type="molecule type" value="Genomic_DNA"/>
</dbReference>
<keyword evidence="5" id="KW-0479">Metal-binding</keyword>
<evidence type="ECO:0000256" key="1">
    <source>
        <dbReference type="ARBA" id="ARBA00001936"/>
    </source>
</evidence>
<keyword evidence="3" id="KW-0963">Cytoplasm</keyword>
<reference evidence="14" key="1">
    <citation type="submission" date="2020-07" db="EMBL/GenBank/DDBJ databases">
        <title>The High-quality genome of the commercially important snow crab, Chionoecetes opilio.</title>
        <authorList>
            <person name="Jeong J.-H."/>
            <person name="Ryu S."/>
        </authorList>
    </citation>
    <scope>NUCLEOTIDE SEQUENCE</scope>
    <source>
        <strain evidence="14">MADBK_172401_WGS</strain>
        <tissue evidence="14">Digestive gland</tissue>
    </source>
</reference>
<sequence>MAVSEAYVTLATNDGYAVGALVLGHSLRSNNTSRDLCVMITPAVSPAIRAMLEGVFTKVAVVDVLDSGDSAHLALMKRPELGVTFTKLHCWTLTQYSKCVFLDADILCVQNPDDLFSHQELTAACDVGWPDCFNSGMFVFVPSQDTYTRLLQHAESSGSFDGGDQGLLNTFFPDWQRVSFVFNMVASATYTYLPAYKQYGGDAKLVHFLGSMKPWQHRYDRDSGSVDTPAGHHHLAPYLNAWWAIYVRLVQPGVPDMVVQQLSGLSVRGEGEESLEEGKSRWERGEPDYLGRDSFDNIQAYIDSKLKSENVCSLPEEKTSEPLRCPLNAHGADKSAPAVYGSFLEKVTQFRELNALPVPLAFGAATDVDELIRNHAQWHKSCHDQFNTQKLARGRSEGEIALLLQKTDAVVHANVSTRPAAYFCTKEDGLLHEFKTLGADDNVRSMARDLLDSDLLTRIEGVGDLIALEAKYHLACLVGLRNRHRSLIRNRENLQDASKPDKKARARAFAELVTYIENEVEEGTLLFKFASLRHL</sequence>
<dbReference type="FunFam" id="3.90.550.10:FF:000092">
    <property type="entry name" value="Glycogenin 2"/>
    <property type="match status" value="1"/>
</dbReference>
<comment type="cofactor">
    <cofactor evidence="1">
        <name>Mn(2+)</name>
        <dbReference type="ChEBI" id="CHEBI:29035"/>
    </cofactor>
</comment>
<evidence type="ECO:0000313" key="15">
    <source>
        <dbReference type="Proteomes" id="UP000770661"/>
    </source>
</evidence>
<evidence type="ECO:0000313" key="14">
    <source>
        <dbReference type="EMBL" id="KAG0718042.1"/>
    </source>
</evidence>
<dbReference type="AlphaFoldDB" id="A0A8J4Y0V3"/>
<evidence type="ECO:0000256" key="7">
    <source>
        <dbReference type="ARBA" id="ARBA00023180"/>
    </source>
</evidence>
<dbReference type="PANTHER" id="PTHR11183">
    <property type="entry name" value="GLYCOGENIN SUBFAMILY MEMBER"/>
    <property type="match status" value="1"/>
</dbReference>
<dbReference type="Proteomes" id="UP000770661">
    <property type="component" value="Unassembled WGS sequence"/>
</dbReference>
<comment type="catalytic activity">
    <reaction evidence="12">
        <text>L-tyrosyl-[glycogenin] + UDP-alpha-D-glucose = alpha-D-glucosyl-L-tyrosyl-[glycogenin] + UDP + H(+)</text>
        <dbReference type="Rhea" id="RHEA:23360"/>
        <dbReference type="Rhea" id="RHEA-COMP:14604"/>
        <dbReference type="Rhea" id="RHEA-COMP:14605"/>
        <dbReference type="ChEBI" id="CHEBI:15378"/>
        <dbReference type="ChEBI" id="CHEBI:46858"/>
        <dbReference type="ChEBI" id="CHEBI:58223"/>
        <dbReference type="ChEBI" id="CHEBI:58885"/>
        <dbReference type="ChEBI" id="CHEBI:140573"/>
        <dbReference type="EC" id="2.4.1.186"/>
    </reaction>
</comment>
<name>A0A8J4Y0V3_CHIOP</name>
<evidence type="ECO:0000256" key="8">
    <source>
        <dbReference type="ARBA" id="ARBA00023211"/>
    </source>
</evidence>
<evidence type="ECO:0000256" key="11">
    <source>
        <dbReference type="ARBA" id="ARBA00050886"/>
    </source>
</evidence>
<evidence type="ECO:0000256" key="4">
    <source>
        <dbReference type="ARBA" id="ARBA00022679"/>
    </source>
</evidence>
<keyword evidence="8" id="KW-0464">Manganese</keyword>
<dbReference type="GO" id="GO:0005737">
    <property type="term" value="C:cytoplasm"/>
    <property type="evidence" value="ECO:0007669"/>
    <property type="project" value="UniProtKB-SubCell"/>
</dbReference>
<evidence type="ECO:0000256" key="10">
    <source>
        <dbReference type="ARBA" id="ARBA00038934"/>
    </source>
</evidence>
<keyword evidence="15" id="KW-1185">Reference proteome</keyword>
<protein>
    <recommendedName>
        <fullName evidence="10">glycogenin glucosyltransferase</fullName>
        <ecNumber evidence="10">2.4.1.186</ecNumber>
    </recommendedName>
</protein>
<evidence type="ECO:0000256" key="9">
    <source>
        <dbReference type="ARBA" id="ARBA00038162"/>
    </source>
</evidence>
<keyword evidence="7" id="KW-0325">Glycoprotein</keyword>
<proteinExistence type="inferred from homology"/>